<dbReference type="InterPro" id="IPR013083">
    <property type="entry name" value="Znf_RING/FYVE/PHD"/>
</dbReference>
<feature type="transmembrane region" description="Helical" evidence="14">
    <location>
        <begin position="150"/>
        <end position="169"/>
    </location>
</feature>
<dbReference type="SMART" id="SM00184">
    <property type="entry name" value="RING"/>
    <property type="match status" value="1"/>
</dbReference>
<evidence type="ECO:0000256" key="4">
    <source>
        <dbReference type="ARBA" id="ARBA00022679"/>
    </source>
</evidence>
<dbReference type="Gene3D" id="3.30.40.10">
    <property type="entry name" value="Zinc/RING finger domain, C3HC4 (zinc finger)"/>
    <property type="match status" value="1"/>
</dbReference>
<accession>A0AAN7INX0</accession>
<keyword evidence="8" id="KW-0833">Ubl conjugation pathway</keyword>
<keyword evidence="6" id="KW-0479">Metal-binding</keyword>
<keyword evidence="17" id="KW-1185">Reference proteome</keyword>
<feature type="region of interest" description="Disordered" evidence="13">
    <location>
        <begin position="1"/>
        <end position="55"/>
    </location>
</feature>
<evidence type="ECO:0000256" key="5">
    <source>
        <dbReference type="ARBA" id="ARBA00022692"/>
    </source>
</evidence>
<evidence type="ECO:0000256" key="3">
    <source>
        <dbReference type="ARBA" id="ARBA00012483"/>
    </source>
</evidence>
<dbReference type="PANTHER" id="PTHR45977">
    <property type="entry name" value="TARGET OF ERK KINASE MPK-1"/>
    <property type="match status" value="1"/>
</dbReference>
<organism evidence="16 17">
    <name type="scientific">Quercus rubra</name>
    <name type="common">Northern red oak</name>
    <name type="synonym">Quercus borealis</name>
    <dbReference type="NCBI Taxonomy" id="3512"/>
    <lineage>
        <taxon>Eukaryota</taxon>
        <taxon>Viridiplantae</taxon>
        <taxon>Streptophyta</taxon>
        <taxon>Embryophyta</taxon>
        <taxon>Tracheophyta</taxon>
        <taxon>Spermatophyta</taxon>
        <taxon>Magnoliopsida</taxon>
        <taxon>eudicotyledons</taxon>
        <taxon>Gunneridae</taxon>
        <taxon>Pentapetalae</taxon>
        <taxon>rosids</taxon>
        <taxon>fabids</taxon>
        <taxon>Fagales</taxon>
        <taxon>Fagaceae</taxon>
        <taxon>Quercus</taxon>
    </lineage>
</organism>
<feature type="domain" description="RING-type" evidence="15">
    <location>
        <begin position="282"/>
        <end position="323"/>
    </location>
</feature>
<dbReference type="EC" id="2.3.2.27" evidence="3"/>
<feature type="transmembrane region" description="Helical" evidence="14">
    <location>
        <begin position="110"/>
        <end position="130"/>
    </location>
</feature>
<dbReference type="SUPFAM" id="SSF57850">
    <property type="entry name" value="RING/U-box"/>
    <property type="match status" value="1"/>
</dbReference>
<evidence type="ECO:0000256" key="8">
    <source>
        <dbReference type="ARBA" id="ARBA00022786"/>
    </source>
</evidence>
<dbReference type="GO" id="GO:0016567">
    <property type="term" value="P:protein ubiquitination"/>
    <property type="evidence" value="ECO:0007669"/>
    <property type="project" value="TreeGrafter"/>
</dbReference>
<evidence type="ECO:0000256" key="11">
    <source>
        <dbReference type="ARBA" id="ARBA00023136"/>
    </source>
</evidence>
<evidence type="ECO:0000256" key="12">
    <source>
        <dbReference type="PROSITE-ProRule" id="PRU00175"/>
    </source>
</evidence>
<dbReference type="Pfam" id="PF13639">
    <property type="entry name" value="zf-RING_2"/>
    <property type="match status" value="1"/>
</dbReference>
<dbReference type="InterPro" id="IPR001841">
    <property type="entry name" value="Znf_RING"/>
</dbReference>
<comment type="catalytic activity">
    <reaction evidence="1">
        <text>S-ubiquitinyl-[E2 ubiquitin-conjugating enzyme]-L-cysteine + [acceptor protein]-L-lysine = [E2 ubiquitin-conjugating enzyme]-L-cysteine + N(6)-ubiquitinyl-[acceptor protein]-L-lysine.</text>
        <dbReference type="EC" id="2.3.2.27"/>
    </reaction>
</comment>
<dbReference type="GO" id="GO:0006511">
    <property type="term" value="P:ubiquitin-dependent protein catabolic process"/>
    <property type="evidence" value="ECO:0007669"/>
    <property type="project" value="TreeGrafter"/>
</dbReference>
<gene>
    <name evidence="16" type="ORF">RGQ29_024773</name>
</gene>
<feature type="transmembrane region" description="Helical" evidence="14">
    <location>
        <begin position="72"/>
        <end position="98"/>
    </location>
</feature>
<dbReference type="FunFam" id="3.30.40.10:FF:000391">
    <property type="entry name" value="E3 ubiquitin protein ligase RIE1"/>
    <property type="match status" value="1"/>
</dbReference>
<keyword evidence="9" id="KW-0862">Zinc</keyword>
<evidence type="ECO:0000256" key="7">
    <source>
        <dbReference type="ARBA" id="ARBA00022771"/>
    </source>
</evidence>
<proteinExistence type="predicted"/>
<keyword evidence="11 14" id="KW-0472">Membrane</keyword>
<name>A0AAN7INX0_QUERU</name>
<evidence type="ECO:0000259" key="15">
    <source>
        <dbReference type="PROSITE" id="PS50089"/>
    </source>
</evidence>
<comment type="caution">
    <text evidence="16">The sequence shown here is derived from an EMBL/GenBank/DDBJ whole genome shotgun (WGS) entry which is preliminary data.</text>
</comment>
<sequence length="333" mass="38460">MEAELPVREASTSSGRRSFTVPLTRYAARLFTRHPQEEEEEEQQQPRSEDEESGHDYSYYNENGSSYCCYWYYWKAIMVVDLVWNLGFVVVALVVLLSTFKERPSTPLRLWLFGYSLQCLFHVAFVYLHFLFRNSSYSFSHNRIVKSLESINTMISSIWWVFGFYWIVVGGQALLQDSPRLYWLTVVFLAFDLFFIIFCIGMAFVIFFALCCCIPLVAFAYAMTIRKGASEDDIDSLPKYRFRQANPMGIFDNDGMKVVGAMESGNSNSVNELSLHPEDSECCICLSQYVDGVELYTLPCNHHFHCGCISRWLRINATCPLCKYNILRGDTLV</sequence>
<evidence type="ECO:0000256" key="2">
    <source>
        <dbReference type="ARBA" id="ARBA00004141"/>
    </source>
</evidence>
<dbReference type="Proteomes" id="UP001324115">
    <property type="component" value="Unassembled WGS sequence"/>
</dbReference>
<dbReference type="GO" id="GO:0000325">
    <property type="term" value="C:plant-type vacuole"/>
    <property type="evidence" value="ECO:0007669"/>
    <property type="project" value="TreeGrafter"/>
</dbReference>
<evidence type="ECO:0000256" key="14">
    <source>
        <dbReference type="SAM" id="Phobius"/>
    </source>
</evidence>
<evidence type="ECO:0000256" key="6">
    <source>
        <dbReference type="ARBA" id="ARBA00022723"/>
    </source>
</evidence>
<keyword evidence="10 14" id="KW-1133">Transmembrane helix</keyword>
<comment type="subcellular location">
    <subcellularLocation>
        <location evidence="2">Membrane</location>
        <topology evidence="2">Multi-pass membrane protein</topology>
    </subcellularLocation>
</comment>
<evidence type="ECO:0000313" key="16">
    <source>
        <dbReference type="EMBL" id="KAK4581232.1"/>
    </source>
</evidence>
<evidence type="ECO:0000313" key="17">
    <source>
        <dbReference type="Proteomes" id="UP001324115"/>
    </source>
</evidence>
<keyword evidence="7 12" id="KW-0863">Zinc-finger</keyword>
<evidence type="ECO:0000256" key="9">
    <source>
        <dbReference type="ARBA" id="ARBA00022833"/>
    </source>
</evidence>
<protein>
    <recommendedName>
        <fullName evidence="3">RING-type E3 ubiquitin transferase</fullName>
        <ecNumber evidence="3">2.3.2.27</ecNumber>
    </recommendedName>
</protein>
<reference evidence="16 17" key="1">
    <citation type="journal article" date="2023" name="G3 (Bethesda)">
        <title>A haplotype-resolved chromosome-scale genome for Quercus rubra L. provides insights into the genetics of adaptive traits for red oak species.</title>
        <authorList>
            <person name="Kapoor B."/>
            <person name="Jenkins J."/>
            <person name="Schmutz J."/>
            <person name="Zhebentyayeva T."/>
            <person name="Kuelheim C."/>
            <person name="Coggeshall M."/>
            <person name="Heim C."/>
            <person name="Lasky J.R."/>
            <person name="Leites L."/>
            <person name="Islam-Faridi N."/>
            <person name="Romero-Severson J."/>
            <person name="DeLeo V.L."/>
            <person name="Lucas S.M."/>
            <person name="Lazic D."/>
            <person name="Gailing O."/>
            <person name="Carlson J."/>
            <person name="Staton M."/>
        </authorList>
    </citation>
    <scope>NUCLEOTIDE SEQUENCE [LARGE SCALE GENOMIC DNA]</scope>
    <source>
        <strain evidence="16">Pseudo-F2</strain>
    </source>
</reference>
<feature type="transmembrane region" description="Helical" evidence="14">
    <location>
        <begin position="204"/>
        <end position="222"/>
    </location>
</feature>
<dbReference type="GO" id="GO:0008270">
    <property type="term" value="F:zinc ion binding"/>
    <property type="evidence" value="ECO:0007669"/>
    <property type="project" value="UniProtKB-KW"/>
</dbReference>
<feature type="compositionally biased region" description="Acidic residues" evidence="13">
    <location>
        <begin position="37"/>
        <end position="53"/>
    </location>
</feature>
<evidence type="ECO:0000256" key="10">
    <source>
        <dbReference type="ARBA" id="ARBA00022989"/>
    </source>
</evidence>
<dbReference type="EMBL" id="JAXUIC010000007">
    <property type="protein sequence ID" value="KAK4581232.1"/>
    <property type="molecule type" value="Genomic_DNA"/>
</dbReference>
<dbReference type="AlphaFoldDB" id="A0AAN7INX0"/>
<evidence type="ECO:0000256" key="13">
    <source>
        <dbReference type="SAM" id="MobiDB-lite"/>
    </source>
</evidence>
<dbReference type="PANTHER" id="PTHR45977:SF19">
    <property type="entry name" value="RING-TYPE DOMAIN-CONTAINING PROTEIN"/>
    <property type="match status" value="1"/>
</dbReference>
<dbReference type="PROSITE" id="PS50089">
    <property type="entry name" value="ZF_RING_2"/>
    <property type="match status" value="1"/>
</dbReference>
<keyword evidence="5 14" id="KW-0812">Transmembrane</keyword>
<keyword evidence="4" id="KW-0808">Transferase</keyword>
<dbReference type="GO" id="GO:0016020">
    <property type="term" value="C:membrane"/>
    <property type="evidence" value="ECO:0007669"/>
    <property type="project" value="UniProtKB-SubCell"/>
</dbReference>
<dbReference type="GO" id="GO:0061630">
    <property type="term" value="F:ubiquitin protein ligase activity"/>
    <property type="evidence" value="ECO:0007669"/>
    <property type="project" value="UniProtKB-EC"/>
</dbReference>
<evidence type="ECO:0000256" key="1">
    <source>
        <dbReference type="ARBA" id="ARBA00000900"/>
    </source>
</evidence>